<feature type="transmembrane region" description="Helical" evidence="8">
    <location>
        <begin position="84"/>
        <end position="102"/>
    </location>
</feature>
<organism evidence="10 11">
    <name type="scientific">Thalassotalea mangrovi</name>
    <dbReference type="NCBI Taxonomy" id="2572245"/>
    <lineage>
        <taxon>Bacteria</taxon>
        <taxon>Pseudomonadati</taxon>
        <taxon>Pseudomonadota</taxon>
        <taxon>Gammaproteobacteria</taxon>
        <taxon>Alteromonadales</taxon>
        <taxon>Colwelliaceae</taxon>
        <taxon>Thalassotalea</taxon>
    </lineage>
</organism>
<dbReference type="OrthoDB" id="9150135at2"/>
<keyword evidence="7 8" id="KW-0472">Membrane</keyword>
<feature type="transmembrane region" description="Helical" evidence="8">
    <location>
        <begin position="21"/>
        <end position="39"/>
    </location>
</feature>
<feature type="transmembrane region" description="Helical" evidence="8">
    <location>
        <begin position="374"/>
        <end position="391"/>
    </location>
</feature>
<evidence type="ECO:0000259" key="9">
    <source>
        <dbReference type="Pfam" id="PF12832"/>
    </source>
</evidence>
<dbReference type="InterPro" id="IPR024989">
    <property type="entry name" value="MFS_assoc_dom"/>
</dbReference>
<evidence type="ECO:0000256" key="8">
    <source>
        <dbReference type="SAM" id="Phobius"/>
    </source>
</evidence>
<feature type="domain" description="Major facilitator superfamily associated" evidence="9">
    <location>
        <begin position="18"/>
        <end position="374"/>
    </location>
</feature>
<dbReference type="GO" id="GO:0015528">
    <property type="term" value="F:lactose:proton symporter activity"/>
    <property type="evidence" value="ECO:0007669"/>
    <property type="project" value="TreeGrafter"/>
</dbReference>
<evidence type="ECO:0000256" key="3">
    <source>
        <dbReference type="ARBA" id="ARBA00022475"/>
    </source>
</evidence>
<feature type="transmembrane region" description="Helical" evidence="8">
    <location>
        <begin position="280"/>
        <end position="299"/>
    </location>
</feature>
<evidence type="ECO:0000256" key="6">
    <source>
        <dbReference type="ARBA" id="ARBA00022989"/>
    </source>
</evidence>
<feature type="transmembrane region" description="Helical" evidence="8">
    <location>
        <begin position="51"/>
        <end position="72"/>
    </location>
</feature>
<proteinExistence type="predicted"/>
<comment type="subcellular location">
    <subcellularLocation>
        <location evidence="1">Cell inner membrane</location>
        <topology evidence="1">Multi-pass membrane protein</topology>
    </subcellularLocation>
</comment>
<dbReference type="Gene3D" id="1.20.1250.20">
    <property type="entry name" value="MFS general substrate transporter like domains"/>
    <property type="match status" value="2"/>
</dbReference>
<evidence type="ECO:0000256" key="4">
    <source>
        <dbReference type="ARBA" id="ARBA00022519"/>
    </source>
</evidence>
<reference evidence="10 11" key="1">
    <citation type="submission" date="2019-04" db="EMBL/GenBank/DDBJ databases">
        <title>Thalassotalea guangxiensis sp. nov., isolated from sediment of the coastal wetland.</title>
        <authorList>
            <person name="Zheng S."/>
            <person name="Zhang D."/>
        </authorList>
    </citation>
    <scope>NUCLEOTIDE SEQUENCE [LARGE SCALE GENOMIC DNA]</scope>
    <source>
        <strain evidence="10 11">ZS-4</strain>
    </source>
</reference>
<accession>A0A4V5NWW9</accession>
<dbReference type="PANTHER" id="PTHR23522">
    <property type="entry name" value="BLL5896 PROTEIN"/>
    <property type="match status" value="1"/>
</dbReference>
<feature type="transmembrane region" description="Helical" evidence="8">
    <location>
        <begin position="216"/>
        <end position="241"/>
    </location>
</feature>
<dbReference type="GO" id="GO:0030395">
    <property type="term" value="F:lactose binding"/>
    <property type="evidence" value="ECO:0007669"/>
    <property type="project" value="TreeGrafter"/>
</dbReference>
<dbReference type="GO" id="GO:0005886">
    <property type="term" value="C:plasma membrane"/>
    <property type="evidence" value="ECO:0007669"/>
    <property type="project" value="UniProtKB-SubCell"/>
</dbReference>
<comment type="caution">
    <text evidence="10">The sequence shown here is derived from an EMBL/GenBank/DDBJ whole genome shotgun (WGS) entry which is preliminary data.</text>
</comment>
<keyword evidence="4" id="KW-0997">Cell inner membrane</keyword>
<keyword evidence="3" id="KW-1003">Cell membrane</keyword>
<protein>
    <submittedName>
        <fullName evidence="10">MFS transporter</fullName>
    </submittedName>
</protein>
<feature type="transmembrane region" description="Helical" evidence="8">
    <location>
        <begin position="170"/>
        <end position="187"/>
    </location>
</feature>
<evidence type="ECO:0000256" key="2">
    <source>
        <dbReference type="ARBA" id="ARBA00022448"/>
    </source>
</evidence>
<keyword evidence="2" id="KW-0813">Transport</keyword>
<evidence type="ECO:0000256" key="1">
    <source>
        <dbReference type="ARBA" id="ARBA00004429"/>
    </source>
</evidence>
<feature type="transmembrane region" description="Helical" evidence="8">
    <location>
        <begin position="108"/>
        <end position="132"/>
    </location>
</feature>
<dbReference type="AlphaFoldDB" id="A0A4V5NWW9"/>
<feature type="transmembrane region" description="Helical" evidence="8">
    <location>
        <begin position="253"/>
        <end position="273"/>
    </location>
</feature>
<evidence type="ECO:0000313" key="10">
    <source>
        <dbReference type="EMBL" id="TKB43453.1"/>
    </source>
</evidence>
<dbReference type="Pfam" id="PF12832">
    <property type="entry name" value="MFS_1_like"/>
    <property type="match status" value="1"/>
</dbReference>
<keyword evidence="5 8" id="KW-0812">Transmembrane</keyword>
<evidence type="ECO:0000256" key="5">
    <source>
        <dbReference type="ARBA" id="ARBA00022692"/>
    </source>
</evidence>
<sequence length="397" mass="43448">MGHISKWIGILTTQIKTYATLSGGFFCYFALIGLFMPFASLFLDEKGFNTLQIGEILAAVAATKIIGPGLWAHIADKSGRLSHLILLGCLLTLASLCLVFVSDGFWPVLMSFSLFMLFFNGILPQLEVLTLSSIDSGRQAYSRIRLWGSLGFIIATLSGGEILAATSSLYFPYLAMFWVLMLTLVSLQNRDPGQAIVSSAPGNIGSVSKRLFHPGFICFLISGLLMQISFGPFYNFFALYLRDSGFATSDVGMFMGVAIVVEVLMFYSAYLVFKAWSLNTIFLLCFLTTALRWLLTALYADNAWILALAMSMHAVSFALYHCACMAFFQHYFRPDQQNRAQAIYNGLFYGGGGAVGAIVTGWLWNNAGSGENSFLFAAGAAMLGLVFVVFTPKVRLG</sequence>
<dbReference type="SUPFAM" id="SSF103473">
    <property type="entry name" value="MFS general substrate transporter"/>
    <property type="match status" value="1"/>
</dbReference>
<feature type="transmembrane region" description="Helical" evidence="8">
    <location>
        <begin position="305"/>
        <end position="330"/>
    </location>
</feature>
<dbReference type="InterPro" id="IPR036259">
    <property type="entry name" value="MFS_trans_sf"/>
</dbReference>
<dbReference type="NCBIfam" id="NF037955">
    <property type="entry name" value="mfs"/>
    <property type="match status" value="1"/>
</dbReference>
<dbReference type="Proteomes" id="UP000307999">
    <property type="component" value="Unassembled WGS sequence"/>
</dbReference>
<feature type="transmembrane region" description="Helical" evidence="8">
    <location>
        <begin position="144"/>
        <end position="164"/>
    </location>
</feature>
<name>A0A4V5NWW9_9GAMM</name>
<dbReference type="InterPro" id="IPR026032">
    <property type="entry name" value="HcaT-like"/>
</dbReference>
<gene>
    <name evidence="10" type="ORF">E8M12_15005</name>
</gene>
<dbReference type="PIRSF" id="PIRSF004925">
    <property type="entry name" value="HcaT"/>
    <property type="match status" value="1"/>
</dbReference>
<feature type="transmembrane region" description="Helical" evidence="8">
    <location>
        <begin position="342"/>
        <end position="362"/>
    </location>
</feature>
<dbReference type="PANTHER" id="PTHR23522:SF10">
    <property type="entry name" value="3-PHENYLPROPIONIC ACID TRANSPORTER-RELATED"/>
    <property type="match status" value="1"/>
</dbReference>
<keyword evidence="11" id="KW-1185">Reference proteome</keyword>
<dbReference type="EMBL" id="SWDB01000038">
    <property type="protein sequence ID" value="TKB43453.1"/>
    <property type="molecule type" value="Genomic_DNA"/>
</dbReference>
<evidence type="ECO:0000313" key="11">
    <source>
        <dbReference type="Proteomes" id="UP000307999"/>
    </source>
</evidence>
<evidence type="ECO:0000256" key="7">
    <source>
        <dbReference type="ARBA" id="ARBA00023136"/>
    </source>
</evidence>
<keyword evidence="6 8" id="KW-1133">Transmembrane helix</keyword>